<sequence length="335" mass="36117">MIPLLVYRTSSAVSTNASSVASGYAENPSTLPDQFKYENCEIENIFKGGYTNHFYSLANGTSKCFYGSYIIAGNASYGIESKTIRIFKENDHVKKDIVSTRSFQNAVAVIAANSTNADVAYNFALYSPVVSKVTCSEDCLLQVVKIPNPISYTTDSKNTKEIKVFIIIDHAPPDVLEQKYQFSTENKSFSFENLVAVYSKSRKPSISATSQITAKMTVDGSDSTQDGNVIAVKVNYDDLLKTDPSDDKNETINYSTEKSTKTAISLFKAGLGTVTDNGASLLTLNGLGWVGTGTSYTILDSGDQGKDIAIAVSATLGAVSLVLLLALVCQCKKKC</sequence>
<dbReference type="VEuPathDB" id="TrichDB:TVAG_273970"/>
<reference evidence="2" key="1">
    <citation type="submission" date="2006-10" db="EMBL/GenBank/DDBJ databases">
        <authorList>
            <person name="Amadeo P."/>
            <person name="Zhao Q."/>
            <person name="Wortman J."/>
            <person name="Fraser-Liggett C."/>
            <person name="Carlton J."/>
        </authorList>
    </citation>
    <scope>NUCLEOTIDE SEQUENCE</scope>
    <source>
        <strain evidence="2">G3</strain>
    </source>
</reference>
<dbReference type="Proteomes" id="UP000001542">
    <property type="component" value="Unassembled WGS sequence"/>
</dbReference>
<evidence type="ECO:0000313" key="3">
    <source>
        <dbReference type="Proteomes" id="UP000001542"/>
    </source>
</evidence>
<keyword evidence="1" id="KW-0812">Transmembrane</keyword>
<name>A2FSM8_TRIV3</name>
<dbReference type="KEGG" id="tva:4749792"/>
<dbReference type="RefSeq" id="XP_001305014.1">
    <property type="nucleotide sequence ID" value="XM_001305013.1"/>
</dbReference>
<accession>A2FSM8</accession>
<dbReference type="InParanoid" id="A2FSM8"/>
<reference evidence="2" key="2">
    <citation type="journal article" date="2007" name="Science">
        <title>Draft genome sequence of the sexually transmitted pathogen Trichomonas vaginalis.</title>
        <authorList>
            <person name="Carlton J.M."/>
            <person name="Hirt R.P."/>
            <person name="Silva J.C."/>
            <person name="Delcher A.L."/>
            <person name="Schatz M."/>
            <person name="Zhao Q."/>
            <person name="Wortman J.R."/>
            <person name="Bidwell S.L."/>
            <person name="Alsmark U.C.M."/>
            <person name="Besteiro S."/>
            <person name="Sicheritz-Ponten T."/>
            <person name="Noel C.J."/>
            <person name="Dacks J.B."/>
            <person name="Foster P.G."/>
            <person name="Simillion C."/>
            <person name="Van de Peer Y."/>
            <person name="Miranda-Saavedra D."/>
            <person name="Barton G.J."/>
            <person name="Westrop G.D."/>
            <person name="Mueller S."/>
            <person name="Dessi D."/>
            <person name="Fiori P.L."/>
            <person name="Ren Q."/>
            <person name="Paulsen I."/>
            <person name="Zhang H."/>
            <person name="Bastida-Corcuera F.D."/>
            <person name="Simoes-Barbosa A."/>
            <person name="Brown M.T."/>
            <person name="Hayes R.D."/>
            <person name="Mukherjee M."/>
            <person name="Okumura C.Y."/>
            <person name="Schneider R."/>
            <person name="Smith A.J."/>
            <person name="Vanacova S."/>
            <person name="Villalvazo M."/>
            <person name="Haas B.J."/>
            <person name="Pertea M."/>
            <person name="Feldblyum T.V."/>
            <person name="Utterback T.R."/>
            <person name="Shu C.L."/>
            <person name="Osoegawa K."/>
            <person name="de Jong P.J."/>
            <person name="Hrdy I."/>
            <person name="Horvathova L."/>
            <person name="Zubacova Z."/>
            <person name="Dolezal P."/>
            <person name="Malik S.B."/>
            <person name="Logsdon J.M. Jr."/>
            <person name="Henze K."/>
            <person name="Gupta A."/>
            <person name="Wang C.C."/>
            <person name="Dunne R.L."/>
            <person name="Upcroft J.A."/>
            <person name="Upcroft P."/>
            <person name="White O."/>
            <person name="Salzberg S.L."/>
            <person name="Tang P."/>
            <person name="Chiu C.-H."/>
            <person name="Lee Y.-S."/>
            <person name="Embley T.M."/>
            <person name="Coombs G.H."/>
            <person name="Mottram J.C."/>
            <person name="Tachezy J."/>
            <person name="Fraser-Liggett C.M."/>
            <person name="Johnson P.J."/>
        </authorList>
    </citation>
    <scope>NUCLEOTIDE SEQUENCE [LARGE SCALE GENOMIC DNA]</scope>
    <source>
        <strain evidence="2">G3</strain>
    </source>
</reference>
<feature type="transmembrane region" description="Helical" evidence="1">
    <location>
        <begin position="308"/>
        <end position="329"/>
    </location>
</feature>
<dbReference type="AlphaFoldDB" id="A2FSM8"/>
<proteinExistence type="predicted"/>
<dbReference type="EMBL" id="DS113991">
    <property type="protein sequence ID" value="EAX92084.1"/>
    <property type="molecule type" value="Genomic_DNA"/>
</dbReference>
<evidence type="ECO:0000313" key="2">
    <source>
        <dbReference type="EMBL" id="EAX92084.1"/>
    </source>
</evidence>
<keyword evidence="1" id="KW-0472">Membrane</keyword>
<protein>
    <submittedName>
        <fullName evidence="2">Uncharacterized protein</fullName>
    </submittedName>
</protein>
<gene>
    <name evidence="2" type="ORF">TVAG_273970</name>
</gene>
<dbReference type="VEuPathDB" id="TrichDB:TVAGG3_0200940"/>
<keyword evidence="1" id="KW-1133">Transmembrane helix</keyword>
<keyword evidence="3" id="KW-1185">Reference proteome</keyword>
<evidence type="ECO:0000256" key="1">
    <source>
        <dbReference type="SAM" id="Phobius"/>
    </source>
</evidence>
<organism evidence="2 3">
    <name type="scientific">Trichomonas vaginalis (strain ATCC PRA-98 / G3)</name>
    <dbReference type="NCBI Taxonomy" id="412133"/>
    <lineage>
        <taxon>Eukaryota</taxon>
        <taxon>Metamonada</taxon>
        <taxon>Parabasalia</taxon>
        <taxon>Trichomonadida</taxon>
        <taxon>Trichomonadidae</taxon>
        <taxon>Trichomonas</taxon>
    </lineage>
</organism>